<keyword evidence="6" id="KW-0547">Nucleotide-binding</keyword>
<dbReference type="Pfam" id="PF13086">
    <property type="entry name" value="AAA_11"/>
    <property type="match status" value="1"/>
</dbReference>
<dbReference type="CDD" id="cd18808">
    <property type="entry name" value="SF1_C_Upf1"/>
    <property type="match status" value="1"/>
</dbReference>
<dbReference type="Pfam" id="PF20173">
    <property type="entry name" value="ZnF_RZ-type"/>
    <property type="match status" value="1"/>
</dbReference>
<keyword evidence="14" id="KW-1185">Reference proteome</keyword>
<evidence type="ECO:0000256" key="4">
    <source>
        <dbReference type="ARBA" id="ARBA00022737"/>
    </source>
</evidence>
<evidence type="ECO:0008006" key="15">
    <source>
        <dbReference type="Google" id="ProtNLM"/>
    </source>
</evidence>
<feature type="region of interest" description="Disordered" evidence="10">
    <location>
        <begin position="1645"/>
        <end position="1669"/>
    </location>
</feature>
<dbReference type="InterPro" id="IPR000967">
    <property type="entry name" value="Znf_NFX1"/>
</dbReference>
<dbReference type="PANTHER" id="PTHR10887">
    <property type="entry name" value="DNA2/NAM7 HELICASE FAMILY"/>
    <property type="match status" value="1"/>
</dbReference>
<feature type="region of interest" description="Disordered" evidence="10">
    <location>
        <begin position="1"/>
        <end position="26"/>
    </location>
</feature>
<dbReference type="InterPro" id="IPR045055">
    <property type="entry name" value="DNA2/NAM7-like"/>
</dbReference>
<dbReference type="CDD" id="cd17936">
    <property type="entry name" value="EEXXEc_NFX1"/>
    <property type="match status" value="1"/>
</dbReference>
<evidence type="ECO:0000256" key="9">
    <source>
        <dbReference type="PROSITE-ProRule" id="PRU00723"/>
    </source>
</evidence>
<reference evidence="13" key="1">
    <citation type="submission" date="2023-06" db="EMBL/GenBank/DDBJ databases">
        <title>Genome-scale phylogeny and comparative genomics of the fungal order Sordariales.</title>
        <authorList>
            <consortium name="Lawrence Berkeley National Laboratory"/>
            <person name="Hensen N."/>
            <person name="Bonometti L."/>
            <person name="Westerberg I."/>
            <person name="Brannstrom I.O."/>
            <person name="Guillou S."/>
            <person name="Cros-Aarteil S."/>
            <person name="Calhoun S."/>
            <person name="Haridas S."/>
            <person name="Kuo A."/>
            <person name="Mondo S."/>
            <person name="Pangilinan J."/>
            <person name="Riley R."/>
            <person name="Labutti K."/>
            <person name="Andreopoulos B."/>
            <person name="Lipzen A."/>
            <person name="Chen C."/>
            <person name="Yanf M."/>
            <person name="Daum C."/>
            <person name="Ng V."/>
            <person name="Clum A."/>
            <person name="Steindorff A."/>
            <person name="Ohm R."/>
            <person name="Martin F."/>
            <person name="Silar P."/>
            <person name="Natvig D."/>
            <person name="Lalanne C."/>
            <person name="Gautier V."/>
            <person name="Ament-Velasquez S.L."/>
            <person name="Kruys A."/>
            <person name="Hutchinson M.I."/>
            <person name="Powell A.J."/>
            <person name="Barry K."/>
            <person name="Miller A.N."/>
            <person name="Grigoriev I.V."/>
            <person name="Debuchy R."/>
            <person name="Gladieux P."/>
            <person name="Thoren M.H."/>
            <person name="Johannesson H."/>
        </authorList>
    </citation>
    <scope>NUCLEOTIDE SEQUENCE</scope>
    <source>
        <strain evidence="13">PSN4</strain>
    </source>
</reference>
<dbReference type="CDD" id="cd06008">
    <property type="entry name" value="NF-X1-zinc-finger"/>
    <property type="match status" value="1"/>
</dbReference>
<dbReference type="GO" id="GO:0005737">
    <property type="term" value="C:cytoplasm"/>
    <property type="evidence" value="ECO:0007669"/>
    <property type="project" value="UniProtKB-SubCell"/>
</dbReference>
<dbReference type="PROSITE" id="PS51981">
    <property type="entry name" value="ZF_RZ"/>
    <property type="match status" value="1"/>
</dbReference>
<organism evidence="13 14">
    <name type="scientific">Echria macrotheca</name>
    <dbReference type="NCBI Taxonomy" id="438768"/>
    <lineage>
        <taxon>Eukaryota</taxon>
        <taxon>Fungi</taxon>
        <taxon>Dikarya</taxon>
        <taxon>Ascomycota</taxon>
        <taxon>Pezizomycotina</taxon>
        <taxon>Sordariomycetes</taxon>
        <taxon>Sordariomycetidae</taxon>
        <taxon>Sordariales</taxon>
        <taxon>Schizotheciaceae</taxon>
        <taxon>Echria</taxon>
    </lineage>
</organism>
<keyword evidence="4" id="KW-0677">Repeat</keyword>
<dbReference type="SUPFAM" id="SSF52540">
    <property type="entry name" value="P-loop containing nucleoside triphosphate hydrolases"/>
    <property type="match status" value="1"/>
</dbReference>
<dbReference type="PANTHER" id="PTHR10887:SF445">
    <property type="entry name" value="NFX1-TYPE ZINC FINGER-CONTAINING PROTEIN 1"/>
    <property type="match status" value="1"/>
</dbReference>
<dbReference type="PROSITE" id="PS50103">
    <property type="entry name" value="ZF_C3H1"/>
    <property type="match status" value="1"/>
</dbReference>
<dbReference type="InterPro" id="IPR041679">
    <property type="entry name" value="DNA2/NAM7-like_C"/>
</dbReference>
<evidence type="ECO:0000259" key="12">
    <source>
        <dbReference type="PROSITE" id="PS51981"/>
    </source>
</evidence>
<feature type="compositionally biased region" description="Polar residues" evidence="10">
    <location>
        <begin position="9"/>
        <end position="18"/>
    </location>
</feature>
<dbReference type="Pfam" id="PF13087">
    <property type="entry name" value="AAA_12"/>
    <property type="match status" value="1"/>
</dbReference>
<feature type="domain" description="C3H1-type" evidence="11">
    <location>
        <begin position="16"/>
        <end position="43"/>
    </location>
</feature>
<dbReference type="Proteomes" id="UP001239445">
    <property type="component" value="Unassembled WGS sequence"/>
</dbReference>
<comment type="caution">
    <text evidence="13">The sequence shown here is derived from an EMBL/GenBank/DDBJ whole genome shotgun (WGS) entry which is preliminary data.</text>
</comment>
<protein>
    <recommendedName>
        <fullName evidence="15">NFX1-type zinc finger-containing protein 1</fullName>
    </recommendedName>
</protein>
<keyword evidence="6" id="KW-0067">ATP-binding</keyword>
<evidence type="ECO:0000313" key="13">
    <source>
        <dbReference type="EMBL" id="KAK1753246.1"/>
    </source>
</evidence>
<dbReference type="SMART" id="SM00356">
    <property type="entry name" value="ZnF_C3H1"/>
    <property type="match status" value="1"/>
</dbReference>
<evidence type="ECO:0000256" key="7">
    <source>
        <dbReference type="ARBA" id="ARBA00022833"/>
    </source>
</evidence>
<evidence type="ECO:0000256" key="5">
    <source>
        <dbReference type="ARBA" id="ARBA00022771"/>
    </source>
</evidence>
<comment type="subcellular location">
    <subcellularLocation>
        <location evidence="1">Cytoplasm</location>
    </subcellularLocation>
</comment>
<dbReference type="SMART" id="SM00438">
    <property type="entry name" value="ZnF_NFX"/>
    <property type="match status" value="6"/>
</dbReference>
<accession>A0AAJ0BCB5</accession>
<feature type="zinc finger region" description="C3H1-type" evidence="9">
    <location>
        <begin position="16"/>
        <end position="43"/>
    </location>
</feature>
<dbReference type="FunFam" id="3.40.50.300:FF:001660">
    <property type="entry name" value="NF-X1 finger and helicase protein, putative"/>
    <property type="match status" value="1"/>
</dbReference>
<dbReference type="InterPro" id="IPR046439">
    <property type="entry name" value="ZF_RZ_dom"/>
</dbReference>
<keyword evidence="6" id="KW-0347">Helicase</keyword>
<evidence type="ECO:0000256" key="1">
    <source>
        <dbReference type="ARBA" id="ARBA00004496"/>
    </source>
</evidence>
<dbReference type="Gene3D" id="3.40.50.300">
    <property type="entry name" value="P-loop containing nucleotide triphosphate hydrolases"/>
    <property type="match status" value="2"/>
</dbReference>
<keyword evidence="8" id="KW-0391">Immunity</keyword>
<keyword evidence="2" id="KW-0963">Cytoplasm</keyword>
<dbReference type="InterPro" id="IPR000571">
    <property type="entry name" value="Znf_CCCH"/>
</dbReference>
<evidence type="ECO:0000256" key="6">
    <source>
        <dbReference type="ARBA" id="ARBA00022806"/>
    </source>
</evidence>
<evidence type="ECO:0000256" key="8">
    <source>
        <dbReference type="ARBA" id="ARBA00022859"/>
    </source>
</evidence>
<keyword evidence="7 9" id="KW-0862">Zinc</keyword>
<dbReference type="GO" id="GO:0002376">
    <property type="term" value="P:immune system process"/>
    <property type="evidence" value="ECO:0007669"/>
    <property type="project" value="UniProtKB-KW"/>
</dbReference>
<evidence type="ECO:0000313" key="14">
    <source>
        <dbReference type="Proteomes" id="UP001239445"/>
    </source>
</evidence>
<evidence type="ECO:0000259" key="11">
    <source>
        <dbReference type="PROSITE" id="PS50103"/>
    </source>
</evidence>
<feature type="compositionally biased region" description="Polar residues" evidence="10">
    <location>
        <begin position="1653"/>
        <end position="1663"/>
    </location>
</feature>
<keyword evidence="6" id="KW-0378">Hydrolase</keyword>
<dbReference type="InterPro" id="IPR027417">
    <property type="entry name" value="P-loop_NTPase"/>
</dbReference>
<dbReference type="Pfam" id="PF18044">
    <property type="entry name" value="zf-CCCH_4"/>
    <property type="match status" value="1"/>
</dbReference>
<dbReference type="GO" id="GO:0031380">
    <property type="term" value="C:nuclear RNA-directed RNA polymerase complex"/>
    <property type="evidence" value="ECO:0007669"/>
    <property type="project" value="TreeGrafter"/>
</dbReference>
<dbReference type="InterPro" id="IPR041367">
    <property type="entry name" value="Znf-CCCH_4"/>
</dbReference>
<keyword evidence="3 9" id="KW-0479">Metal-binding</keyword>
<keyword evidence="5 9" id="KW-0863">Zinc-finger</keyword>
<dbReference type="Gene3D" id="1.20.120.1350">
    <property type="entry name" value="Pneumovirus matrix protein 2 (M2), zinc-binding domain"/>
    <property type="match status" value="1"/>
</dbReference>
<name>A0AAJ0BCB5_9PEZI</name>
<dbReference type="InterPro" id="IPR041677">
    <property type="entry name" value="DNA2/NAM7_AAA_11"/>
</dbReference>
<dbReference type="GO" id="GO:0004386">
    <property type="term" value="F:helicase activity"/>
    <property type="evidence" value="ECO:0007669"/>
    <property type="project" value="InterPro"/>
</dbReference>
<dbReference type="EMBL" id="MU839838">
    <property type="protein sequence ID" value="KAK1753246.1"/>
    <property type="molecule type" value="Genomic_DNA"/>
</dbReference>
<dbReference type="GO" id="GO:0008270">
    <property type="term" value="F:zinc ion binding"/>
    <property type="evidence" value="ECO:0007669"/>
    <property type="project" value="UniProtKB-KW"/>
</dbReference>
<dbReference type="GO" id="GO:0031048">
    <property type="term" value="P:regulatory ncRNA-mediated heterochromatin formation"/>
    <property type="evidence" value="ECO:0007669"/>
    <property type="project" value="TreeGrafter"/>
</dbReference>
<gene>
    <name evidence="13" type="ORF">QBC47DRAFT_54335</name>
</gene>
<dbReference type="InterPro" id="IPR047187">
    <property type="entry name" value="SF1_C_Upf1"/>
</dbReference>
<feature type="domain" description="RZ-type" evidence="12">
    <location>
        <begin position="1885"/>
        <end position="1960"/>
    </location>
</feature>
<proteinExistence type="predicted"/>
<evidence type="ECO:0000256" key="3">
    <source>
        <dbReference type="ARBA" id="ARBA00022723"/>
    </source>
</evidence>
<sequence length="1967" mass="219171">MSDRPQRRVASSANSMSPSKPCPHFQRNKCRFGAKCKFSHDTQKPQDQRIATQPRPGEGKLREWKRLLEQGSQILRPTATTVSRFFQLGLELMEGDIGGAQDVVKMLATDKGLSFVRDVTDRHIPARQANLWVSEIRPLFLLITHPLVVDSAVLEQQVATIFNYLYGIGGARMTSLFGCVVQQIQSWPSSATEASRFEALELAASVLSKMLDCNTTNIIDPKFGRIASDLDTCFQEPAKVSQGEHTFSQLQTRKYLDYIRQRLDVGDEILPVHARPGIPVIREQFVMRRDLPGKLSAEGPRHDNDHAAISDIKILPTYEEIMSPRAEYLPTTDSTQWHVQGIRGRLDREFRLLREDTVGQLRDAIRETLEAIRNPQKDAHIRSKNSARTYTYDSPTPVNVSVDQNGHPELTIRCNQPPHLKQLSLKKRKEWWTQSKRLQSGALVCILDATGSVLFCTVSDATLRTSEQIKERLGPQQKDAGQDDGAAGKTDVLTLADDADHLYLTLQLVEPTKHDLGQALRWYQNVGSCLRRYLVEFPGVLLASFKHTLTALQDMYLKPKMPFTNLLAPTDGSSSEITVNQPQYARRPGFQFDLGCLTDGKGELVVNPRNPPSPGVIAARTNLDETQSVAMLDTLSRELSVIQGPPGTGKSYTGEKIIQGLLANKEKASLGPILCVTYTNHANDQLLEHLLDHGIEKIVRIGSRSKSERLQDLNIRNVVKQFERTKAEKSTLFRLDKAIRNHVRDADSLLKRLSAVGSRASIKDFLERTSIAHHDELFGKKDDDGWQVVNNNPERTVDRWLATGLHAGKADRPLCLLQGVRLCDMTYGERQRLHRYWLTSIRDKIITEILAIHQECAEQRTERDRLRKDVDLRCLQQADVIGVTTTGLARQLDVLRKLRCKVLVCEEAGEVLEAHILTALLPSVEHAVLIGDHLQLRPQIQNYDLQSTNPRGQQYSLDVSLFERLVSPPTDSAVRIPFSVLETQRRMSPSIAELVRSTLYPSLKDAEKVCNYPKVVGMDKRLFWLHHDRPEAGAANNDPLSTSHSNEFEVHMTTALVSHLVRQGAYTSSDIAVITPYLGQLQRLRRRMESMFEICLNDRDQQEVDALEAESSSPVGPSPRAQLGKTSLLKSIRIATVDNFQGEEAKVVIISLVRSNPQANCGFLRTPNRINVLLSRAQHGMYIIGNSNTYESVPMWAKVIRILQEQGNFGRQLGLQCPRHAEKPLLVSEPDDFVVVAPDGGCSLQCEQRLDCGHACLGRCHSDMLHKAVKCLEDCPRFKKGCDHPCPLRCGDACQPKCMTVLESVELLLPCGHRVPSPRCYEAQDPASVRCTAQVTRIVPGCSHQVKARCHEDVSAANYRCNAVCGTPLPCGHNCVNPCHRCNTRKDGKTVLSQHETCTQRCAKDYSTCRHSCSEPCHGDAPHPPCRVQCEVRCSHSRCGKLCHEPCAPCAEQSCASSCPHTSCTMPCAAPCDWVPCSKRCEKILECGHRCPSVCGQMCPDSMYCQICASDQVLSACVDFLEMREYREIDLNAEPCIFPDCGHFLTISSMDGQMDMGAHYEIDGEGLPVKLLAASTPFSSGSVGNASIRVCPSCRGSLRNISRYGRIVNRGMLDEATKKFISWSNAEYARLAQVLAAEQKKLADMPPPRAAQLASQSPNTPKNQAFAKPRRKNLNSLQRIVGGQRYVTMIGLWESIRVFATKVREEEQPLQRVADLVKHANRENRARGGFQFDETAIQVKGSLLSRILQVRCEMTLFSDFFSLSSKGKLSSGGASRVDEVKIDWSVYIDECKAIIQLAEGAMYRREEVQAHIFAAQMCMFARRYGTAPDSEAENAKQQERLKREALEHVSMARSLVAKYPSTSSLEVEIDSVERAINGGTFYSEVTSDEVRAIYATMSADLGGTTGHWYTCQNGHPFTVGECGMPMEQAKCPECDAPVGGSDHIPAAGVTRASSIERLAAGVERVRL</sequence>
<evidence type="ECO:0000256" key="2">
    <source>
        <dbReference type="ARBA" id="ARBA00022490"/>
    </source>
</evidence>
<evidence type="ECO:0000256" key="10">
    <source>
        <dbReference type="SAM" id="MobiDB-lite"/>
    </source>
</evidence>